<feature type="non-terminal residue" evidence="1">
    <location>
        <position position="54"/>
    </location>
</feature>
<evidence type="ECO:0000313" key="2">
    <source>
        <dbReference type="Proteomes" id="UP000265520"/>
    </source>
</evidence>
<dbReference type="EMBL" id="LXQA010632006">
    <property type="protein sequence ID" value="MCI63157.1"/>
    <property type="molecule type" value="Genomic_DNA"/>
</dbReference>
<sequence length="54" mass="6296">MPDEESSRQRSAIIIVHAEQNSQLAMRCSRPEEESYRQPLSSFYVRIATPDTRK</sequence>
<protein>
    <submittedName>
        <fullName evidence="1">Uncharacterized protein</fullName>
    </submittedName>
</protein>
<proteinExistence type="predicted"/>
<name>A0A392TRS2_9FABA</name>
<dbReference type="Proteomes" id="UP000265520">
    <property type="component" value="Unassembled WGS sequence"/>
</dbReference>
<reference evidence="1 2" key="1">
    <citation type="journal article" date="2018" name="Front. Plant Sci.">
        <title>Red Clover (Trifolium pratense) and Zigzag Clover (T. medium) - A Picture of Genomic Similarities and Differences.</title>
        <authorList>
            <person name="Dluhosova J."/>
            <person name="Istvanek J."/>
            <person name="Nedelnik J."/>
            <person name="Repkova J."/>
        </authorList>
    </citation>
    <scope>NUCLEOTIDE SEQUENCE [LARGE SCALE GENOMIC DNA]</scope>
    <source>
        <strain evidence="2">cv. 10/8</strain>
        <tissue evidence="1">Leaf</tissue>
    </source>
</reference>
<evidence type="ECO:0000313" key="1">
    <source>
        <dbReference type="EMBL" id="MCI63157.1"/>
    </source>
</evidence>
<keyword evidence="2" id="KW-1185">Reference proteome</keyword>
<accession>A0A392TRS2</accession>
<dbReference type="AlphaFoldDB" id="A0A392TRS2"/>
<organism evidence="1 2">
    <name type="scientific">Trifolium medium</name>
    <dbReference type="NCBI Taxonomy" id="97028"/>
    <lineage>
        <taxon>Eukaryota</taxon>
        <taxon>Viridiplantae</taxon>
        <taxon>Streptophyta</taxon>
        <taxon>Embryophyta</taxon>
        <taxon>Tracheophyta</taxon>
        <taxon>Spermatophyta</taxon>
        <taxon>Magnoliopsida</taxon>
        <taxon>eudicotyledons</taxon>
        <taxon>Gunneridae</taxon>
        <taxon>Pentapetalae</taxon>
        <taxon>rosids</taxon>
        <taxon>fabids</taxon>
        <taxon>Fabales</taxon>
        <taxon>Fabaceae</taxon>
        <taxon>Papilionoideae</taxon>
        <taxon>50 kb inversion clade</taxon>
        <taxon>NPAAA clade</taxon>
        <taxon>Hologalegina</taxon>
        <taxon>IRL clade</taxon>
        <taxon>Trifolieae</taxon>
        <taxon>Trifolium</taxon>
    </lineage>
</organism>
<comment type="caution">
    <text evidence="1">The sequence shown here is derived from an EMBL/GenBank/DDBJ whole genome shotgun (WGS) entry which is preliminary data.</text>
</comment>